<comment type="caution">
    <text evidence="1">The sequence shown here is derived from an EMBL/GenBank/DDBJ whole genome shotgun (WGS) entry which is preliminary data.</text>
</comment>
<accession>A0A930XY46</accession>
<dbReference type="EMBL" id="JADHEI010000033">
    <property type="protein sequence ID" value="MBF2735324.1"/>
    <property type="molecule type" value="Genomic_DNA"/>
</dbReference>
<sequence>MIRLLDDQAADGDLVYVPHFPSREAMAAANGDRFFYCCHLDVRDERARGIIARLPGTHLATSPLEADWQMHIGLPGQQGNELMFHYEVFAHGERDMGFGQKAEPSRHLFQAPPNRNSLVLLKKKPGAGALP</sequence>
<dbReference type="AlphaFoldDB" id="A0A930XY46"/>
<gene>
    <name evidence="1" type="ORF">ISN26_04465</name>
</gene>
<organism evidence="1 2">
    <name type="scientific">Candidatus Amphirhobacter heronislandensis</name>
    <dbReference type="NCBI Taxonomy" id="1732024"/>
    <lineage>
        <taxon>Bacteria</taxon>
        <taxon>Pseudomonadati</taxon>
        <taxon>Pseudomonadota</taxon>
        <taxon>Gammaproteobacteria</taxon>
        <taxon>Candidatus Tethybacterales</taxon>
        <taxon>Candidatus Tethybacteraceae</taxon>
        <taxon>Candidatus Amphirhobacter</taxon>
    </lineage>
</organism>
<reference evidence="1" key="1">
    <citation type="submission" date="2020-10" db="EMBL/GenBank/DDBJ databases">
        <title>An improved Amphimedon queenslandica hologenome assembly reveals how three proteobacterial symbionts can extend the metabolic phenotypic of their marine sponge host.</title>
        <authorList>
            <person name="Degnan B."/>
            <person name="Degnan S."/>
            <person name="Xiang X."/>
        </authorList>
    </citation>
    <scope>NUCLEOTIDE SEQUENCE</scope>
    <source>
        <strain evidence="1">AqS2</strain>
    </source>
</reference>
<name>A0A930XY46_9GAMM</name>
<evidence type="ECO:0000313" key="1">
    <source>
        <dbReference type="EMBL" id="MBF2735324.1"/>
    </source>
</evidence>
<keyword evidence="2" id="KW-1185">Reference proteome</keyword>
<proteinExistence type="predicted"/>
<evidence type="ECO:0000313" key="2">
    <source>
        <dbReference type="Proteomes" id="UP000604381"/>
    </source>
</evidence>
<dbReference type="Proteomes" id="UP000604381">
    <property type="component" value="Unassembled WGS sequence"/>
</dbReference>
<protein>
    <submittedName>
        <fullName evidence="1">Uncharacterized protein</fullName>
    </submittedName>
</protein>